<keyword evidence="12" id="KW-1185">Reference proteome</keyword>
<evidence type="ECO:0000256" key="2">
    <source>
        <dbReference type="ARBA" id="ARBA00010323"/>
    </source>
</evidence>
<proteinExistence type="inferred from homology"/>
<dbReference type="InterPro" id="IPR051085">
    <property type="entry name" value="MB_O-acyltransferase"/>
</dbReference>
<feature type="transmembrane region" description="Helical" evidence="10">
    <location>
        <begin position="109"/>
        <end position="126"/>
    </location>
</feature>
<dbReference type="PANTHER" id="PTHR13285:SF23">
    <property type="entry name" value="TEICHOIC ACID D-ALANYLTRANSFERASE"/>
    <property type="match status" value="1"/>
</dbReference>
<dbReference type="PIRSF" id="PIRSF500216">
    <property type="entry name" value="DltB"/>
    <property type="match status" value="1"/>
</dbReference>
<dbReference type="NCBIfam" id="TIGR04091">
    <property type="entry name" value="LTA_dltB"/>
    <property type="match status" value="1"/>
</dbReference>
<evidence type="ECO:0000256" key="8">
    <source>
        <dbReference type="ARBA" id="ARBA00023315"/>
    </source>
</evidence>
<organism evidence="11 12">
    <name type="scientific">Hathewaya limosa</name>
    <name type="common">Clostridium limosum</name>
    <dbReference type="NCBI Taxonomy" id="1536"/>
    <lineage>
        <taxon>Bacteria</taxon>
        <taxon>Bacillati</taxon>
        <taxon>Bacillota</taxon>
        <taxon>Clostridia</taxon>
        <taxon>Eubacteriales</taxon>
        <taxon>Clostridiaceae</taxon>
        <taxon>Hathewaya</taxon>
    </lineage>
</organism>
<evidence type="ECO:0000256" key="7">
    <source>
        <dbReference type="ARBA" id="ARBA00023136"/>
    </source>
</evidence>
<evidence type="ECO:0000313" key="11">
    <source>
        <dbReference type="EMBL" id="MDQ0479992.1"/>
    </source>
</evidence>
<feature type="transmembrane region" description="Helical" evidence="10">
    <location>
        <begin position="81"/>
        <end position="97"/>
    </location>
</feature>
<keyword evidence="4 9" id="KW-0808">Transferase</keyword>
<evidence type="ECO:0000256" key="5">
    <source>
        <dbReference type="ARBA" id="ARBA00022692"/>
    </source>
</evidence>
<dbReference type="RefSeq" id="WP_307355907.1">
    <property type="nucleotide sequence ID" value="NZ_BAAACJ010000030.1"/>
</dbReference>
<feature type="transmembrane region" description="Helical" evidence="10">
    <location>
        <begin position="366"/>
        <end position="391"/>
    </location>
</feature>
<dbReference type="PIRSF" id="PIRSF016636">
    <property type="entry name" value="AlgI_DltB"/>
    <property type="match status" value="1"/>
</dbReference>
<keyword evidence="5 10" id="KW-0812">Transmembrane</keyword>
<comment type="subcellular location">
    <subcellularLocation>
        <location evidence="1">Cell membrane</location>
        <topology evidence="1">Multi-pass membrane protein</topology>
    </subcellularLocation>
</comment>
<keyword evidence="6 10" id="KW-1133">Transmembrane helix</keyword>
<name>A0ABU0JSC6_HATLI</name>
<feature type="transmembrane region" description="Helical" evidence="10">
    <location>
        <begin position="314"/>
        <end position="336"/>
    </location>
</feature>
<evidence type="ECO:0000256" key="3">
    <source>
        <dbReference type="ARBA" id="ARBA00022475"/>
    </source>
</evidence>
<sequence>MLTPYGNLFFFYIMVLGLIPAIILGIYEKRIKYYGTFLSATMLILFIGNNKKGIVCFGLFYIGQVILMKLYLYIARKNTSIWIMRIMVLLSILPLILVKFNRFITPKTLGFIGISYITFRTVQILIEIHDGLIKEMNLLEYTYFLIFFPSISSGPIDRSRDFQNNINKKISRKEYINEYLPVGIHKILMGILYKFVIATLIYNLWLNNIPKVDILTNASKIHSFTTILNYMYAYTLYLFFDFAGYSFLAIGTGYFLGVKLPENFNKPFLSKDMKEFWNRWHMSLSFWFRDFIYTRFVMSSMRKKRFKSRYTSSYIGYFLTMLTMGIWHGIYFYYIIYGVYEGLILAGTDYFQRNSKFYKKNKKKKWFQYVSMFITFHLVCFGMLLFSGYLFNK</sequence>
<evidence type="ECO:0000313" key="12">
    <source>
        <dbReference type="Proteomes" id="UP001224418"/>
    </source>
</evidence>
<dbReference type="Proteomes" id="UP001224418">
    <property type="component" value="Unassembled WGS sequence"/>
</dbReference>
<feature type="transmembrane region" description="Helical" evidence="10">
    <location>
        <begin position="6"/>
        <end position="24"/>
    </location>
</feature>
<dbReference type="InterPro" id="IPR004299">
    <property type="entry name" value="MBOAT_fam"/>
</dbReference>
<evidence type="ECO:0000256" key="10">
    <source>
        <dbReference type="SAM" id="Phobius"/>
    </source>
</evidence>
<evidence type="ECO:0000256" key="6">
    <source>
        <dbReference type="ARBA" id="ARBA00022989"/>
    </source>
</evidence>
<evidence type="ECO:0000256" key="1">
    <source>
        <dbReference type="ARBA" id="ARBA00004651"/>
    </source>
</evidence>
<comment type="similarity">
    <text evidence="2 9">Belongs to the membrane-bound acyltransferase family.</text>
</comment>
<dbReference type="InterPro" id="IPR024194">
    <property type="entry name" value="Ac/AlaTfrase_AlgI/DltB"/>
</dbReference>
<keyword evidence="3 9" id="KW-1003">Cell membrane</keyword>
<comment type="caution">
    <text evidence="11">The sequence shown here is derived from an EMBL/GenBank/DDBJ whole genome shotgun (WGS) entry which is preliminary data.</text>
</comment>
<dbReference type="EC" id="2.3.1.-" evidence="9"/>
<feature type="transmembrane region" description="Helical" evidence="10">
    <location>
        <begin position="54"/>
        <end position="74"/>
    </location>
</feature>
<feature type="transmembrane region" description="Helical" evidence="10">
    <location>
        <begin position="187"/>
        <end position="206"/>
    </location>
</feature>
<feature type="transmembrane region" description="Helical" evidence="10">
    <location>
        <begin position="31"/>
        <end position="48"/>
    </location>
</feature>
<dbReference type="Pfam" id="PF03062">
    <property type="entry name" value="MBOAT"/>
    <property type="match status" value="1"/>
</dbReference>
<dbReference type="PANTHER" id="PTHR13285">
    <property type="entry name" value="ACYLTRANSFERASE"/>
    <property type="match status" value="1"/>
</dbReference>
<evidence type="ECO:0000256" key="4">
    <source>
        <dbReference type="ARBA" id="ARBA00022679"/>
    </source>
</evidence>
<reference evidence="11 12" key="1">
    <citation type="submission" date="2023-07" db="EMBL/GenBank/DDBJ databases">
        <title>Genomic Encyclopedia of Type Strains, Phase IV (KMG-IV): sequencing the most valuable type-strain genomes for metagenomic binning, comparative biology and taxonomic classification.</title>
        <authorList>
            <person name="Goeker M."/>
        </authorList>
    </citation>
    <scope>NUCLEOTIDE SEQUENCE [LARGE SCALE GENOMIC DNA]</scope>
    <source>
        <strain evidence="11 12">DSM 1400</strain>
    </source>
</reference>
<evidence type="ECO:0000256" key="9">
    <source>
        <dbReference type="PIRNR" id="PIRNR016636"/>
    </source>
</evidence>
<protein>
    <recommendedName>
        <fullName evidence="9">Teichoic acid D-alanyltransferase</fullName>
        <ecNumber evidence="9">2.3.1.-</ecNumber>
    </recommendedName>
</protein>
<accession>A0ABU0JSC6</accession>
<dbReference type="EMBL" id="JAUSWN010000013">
    <property type="protein sequence ID" value="MDQ0479992.1"/>
    <property type="molecule type" value="Genomic_DNA"/>
</dbReference>
<comment type="function">
    <text evidence="9">O-acyltransferase that catalyzes D-alanylation of both teichoic acid and lipoteichoic acid (LTA). D-alanylation of LTA plays an important role in modulating the properties of the cell wall in Gram-positive bacteria, influencing the net charge of the cell wall. Catalyzes D-alanylation from DltC carrier protein.</text>
</comment>
<comment type="pathway">
    <text evidence="9">Cell wall biogenesis; lipoteichoic acid biosynthesis.</text>
</comment>
<keyword evidence="8 9" id="KW-0012">Acyltransferase</keyword>
<gene>
    <name evidence="11" type="ORF">QOZ93_001735</name>
</gene>
<keyword evidence="7 9" id="KW-0472">Membrane</keyword>
<feature type="transmembrane region" description="Helical" evidence="10">
    <location>
        <begin position="276"/>
        <end position="293"/>
    </location>
</feature>
<feature type="transmembrane region" description="Helical" evidence="10">
    <location>
        <begin position="227"/>
        <end position="256"/>
    </location>
</feature>
<dbReference type="InterPro" id="IPR024024">
    <property type="entry name" value="DltB"/>
</dbReference>